<keyword evidence="5 7" id="KW-0456">Lyase</keyword>
<sequence>MNIENVLRETLADMAGEERPPHPDRFLRPGRERPARRPGRRPARSGLALAAAAAVTVLALGSTLAVRTLSDPDPRTSHTAVQPAPATVRVTVRPAMRLSDTLRRLATATGKPVGAFTEAAKDGTALGLPPYAEGGMEGFAYPGTYDIPTTATPADILASMVARFTRTAEQTGVAASPDPRDVVIIASLVEAESPAESDMPKVARVIRNRLDRGMSLQLDSTVLYGLGRYGVAASTRDLASRSPYNTYRRRGLPPGPIANPGEAALRAALNPAPGPWLHFVAVSPKTLKFAASDAEFLELVRERERNGRAR</sequence>
<keyword evidence="2 7" id="KW-0812">Transmembrane</keyword>
<gene>
    <name evidence="7 9" type="primary">mltG</name>
    <name evidence="9" type="ORF">ACIBP5_05270</name>
</gene>
<dbReference type="NCBIfam" id="TIGR00247">
    <property type="entry name" value="endolytic transglycosylase MltG"/>
    <property type="match status" value="1"/>
</dbReference>
<dbReference type="InterPro" id="IPR003770">
    <property type="entry name" value="MLTG-like"/>
</dbReference>
<accession>A0ABW7ZZ68</accession>
<proteinExistence type="inferred from homology"/>
<keyword evidence="10" id="KW-1185">Reference proteome</keyword>
<dbReference type="EC" id="4.2.2.29" evidence="7"/>
<keyword evidence="6 7" id="KW-0961">Cell wall biogenesis/degradation</keyword>
<comment type="similarity">
    <text evidence="7">Belongs to the transglycosylase MltG family.</text>
</comment>
<name>A0ABW7ZZ68_9ACTN</name>
<comment type="subcellular location">
    <subcellularLocation>
        <location evidence="7">Cell membrane</location>
        <topology evidence="7">Single-pass membrane protein</topology>
    </subcellularLocation>
</comment>
<comment type="caution">
    <text evidence="9">The sequence shown here is derived from an EMBL/GenBank/DDBJ whole genome shotgun (WGS) entry which is preliminary data.</text>
</comment>
<evidence type="ECO:0000256" key="2">
    <source>
        <dbReference type="ARBA" id="ARBA00022692"/>
    </source>
</evidence>
<evidence type="ECO:0000256" key="3">
    <source>
        <dbReference type="ARBA" id="ARBA00022989"/>
    </source>
</evidence>
<evidence type="ECO:0000313" key="9">
    <source>
        <dbReference type="EMBL" id="MFI7439362.1"/>
    </source>
</evidence>
<comment type="function">
    <text evidence="7">Functions as a peptidoglycan terminase that cleaves nascent peptidoglycan strands endolytically to terminate their elongation.</text>
</comment>
<evidence type="ECO:0000256" key="4">
    <source>
        <dbReference type="ARBA" id="ARBA00023136"/>
    </source>
</evidence>
<feature type="region of interest" description="Disordered" evidence="8">
    <location>
        <begin position="15"/>
        <end position="44"/>
    </location>
</feature>
<dbReference type="EMBL" id="JBITMB010000001">
    <property type="protein sequence ID" value="MFI7439362.1"/>
    <property type="molecule type" value="Genomic_DNA"/>
</dbReference>
<evidence type="ECO:0000256" key="1">
    <source>
        <dbReference type="ARBA" id="ARBA00022475"/>
    </source>
</evidence>
<dbReference type="HAMAP" id="MF_02065">
    <property type="entry name" value="MltG"/>
    <property type="match status" value="1"/>
</dbReference>
<feature type="compositionally biased region" description="Basic and acidic residues" evidence="8">
    <location>
        <begin position="15"/>
        <end position="35"/>
    </location>
</feature>
<dbReference type="RefSeq" id="WP_397018926.1">
    <property type="nucleotide sequence ID" value="NZ_JBITMB010000001.1"/>
</dbReference>
<dbReference type="PANTHER" id="PTHR30518:SF2">
    <property type="entry name" value="ENDOLYTIC MUREIN TRANSGLYCOSYLASE"/>
    <property type="match status" value="1"/>
</dbReference>
<evidence type="ECO:0000256" key="6">
    <source>
        <dbReference type="ARBA" id="ARBA00023316"/>
    </source>
</evidence>
<dbReference type="Pfam" id="PF02618">
    <property type="entry name" value="YceG"/>
    <property type="match status" value="1"/>
</dbReference>
<evidence type="ECO:0000256" key="5">
    <source>
        <dbReference type="ARBA" id="ARBA00023239"/>
    </source>
</evidence>
<feature type="transmembrane region" description="Helical" evidence="7">
    <location>
        <begin position="46"/>
        <end position="66"/>
    </location>
</feature>
<dbReference type="CDD" id="cd08010">
    <property type="entry name" value="MltG_like"/>
    <property type="match status" value="1"/>
</dbReference>
<evidence type="ECO:0000256" key="7">
    <source>
        <dbReference type="HAMAP-Rule" id="MF_02065"/>
    </source>
</evidence>
<reference evidence="9 10" key="1">
    <citation type="submission" date="2024-10" db="EMBL/GenBank/DDBJ databases">
        <title>The Natural Products Discovery Center: Release of the First 8490 Sequenced Strains for Exploring Actinobacteria Biosynthetic Diversity.</title>
        <authorList>
            <person name="Kalkreuter E."/>
            <person name="Kautsar S.A."/>
            <person name="Yang D."/>
            <person name="Bader C.D."/>
            <person name="Teijaro C.N."/>
            <person name="Fluegel L."/>
            <person name="Davis C.M."/>
            <person name="Simpson J.R."/>
            <person name="Lauterbach L."/>
            <person name="Steele A.D."/>
            <person name="Gui C."/>
            <person name="Meng S."/>
            <person name="Li G."/>
            <person name="Viehrig K."/>
            <person name="Ye F."/>
            <person name="Su P."/>
            <person name="Kiefer A.F."/>
            <person name="Nichols A."/>
            <person name="Cepeda A.J."/>
            <person name="Yan W."/>
            <person name="Fan B."/>
            <person name="Jiang Y."/>
            <person name="Adhikari A."/>
            <person name="Zheng C.-J."/>
            <person name="Schuster L."/>
            <person name="Cowan T.M."/>
            <person name="Smanski M.J."/>
            <person name="Chevrette M.G."/>
            <person name="De Carvalho L.P.S."/>
            <person name="Shen B."/>
        </authorList>
    </citation>
    <scope>NUCLEOTIDE SEQUENCE [LARGE SCALE GENOMIC DNA]</scope>
    <source>
        <strain evidence="9 10">NPDC049503</strain>
    </source>
</reference>
<dbReference type="Proteomes" id="UP001612928">
    <property type="component" value="Unassembled WGS sequence"/>
</dbReference>
<keyword evidence="1 7" id="KW-1003">Cell membrane</keyword>
<protein>
    <recommendedName>
        <fullName evidence="7">Endolytic murein transglycosylase</fullName>
        <ecNumber evidence="7">4.2.2.29</ecNumber>
    </recommendedName>
    <alternativeName>
        <fullName evidence="7">Peptidoglycan lytic transglycosylase</fullName>
    </alternativeName>
    <alternativeName>
        <fullName evidence="7">Peptidoglycan polymerization terminase</fullName>
    </alternativeName>
</protein>
<keyword evidence="4 7" id="KW-0472">Membrane</keyword>
<evidence type="ECO:0000256" key="8">
    <source>
        <dbReference type="SAM" id="MobiDB-lite"/>
    </source>
</evidence>
<dbReference type="PANTHER" id="PTHR30518">
    <property type="entry name" value="ENDOLYTIC MUREIN TRANSGLYCOSYLASE"/>
    <property type="match status" value="1"/>
</dbReference>
<feature type="site" description="Important for catalytic activity" evidence="7">
    <location>
        <position position="192"/>
    </location>
</feature>
<comment type="catalytic activity">
    <reaction evidence="7">
        <text>a peptidoglycan chain = a peptidoglycan chain with N-acetyl-1,6-anhydromuramyl-[peptide] at the reducing end + a peptidoglycan chain with N-acetylglucosamine at the non-reducing end.</text>
        <dbReference type="EC" id="4.2.2.29"/>
    </reaction>
</comment>
<evidence type="ECO:0000313" key="10">
    <source>
        <dbReference type="Proteomes" id="UP001612928"/>
    </source>
</evidence>
<organism evidence="9 10">
    <name type="scientific">Nonomuraea indica</name>
    <dbReference type="NCBI Taxonomy" id="1581193"/>
    <lineage>
        <taxon>Bacteria</taxon>
        <taxon>Bacillati</taxon>
        <taxon>Actinomycetota</taxon>
        <taxon>Actinomycetes</taxon>
        <taxon>Streptosporangiales</taxon>
        <taxon>Streptosporangiaceae</taxon>
        <taxon>Nonomuraea</taxon>
    </lineage>
</organism>
<keyword evidence="3 7" id="KW-1133">Transmembrane helix</keyword>